<dbReference type="GO" id="GO:0016787">
    <property type="term" value="F:hydrolase activity"/>
    <property type="evidence" value="ECO:0007669"/>
    <property type="project" value="UniProtKB-KW"/>
</dbReference>
<dbReference type="OrthoDB" id="9777975at2"/>
<evidence type="ECO:0000256" key="1">
    <source>
        <dbReference type="ARBA" id="ARBA00022801"/>
    </source>
</evidence>
<name>A0A7J5AQZ5_9FLAO</name>
<feature type="domain" description="BD-FAE-like" evidence="2">
    <location>
        <begin position="52"/>
        <end position="197"/>
    </location>
</feature>
<accession>A0A7J5AQZ5</accession>
<dbReference type="Gene3D" id="3.40.50.1820">
    <property type="entry name" value="alpha/beta hydrolase"/>
    <property type="match status" value="1"/>
</dbReference>
<proteinExistence type="predicted"/>
<gene>
    <name evidence="3" type="ORF">F7018_03465</name>
</gene>
<evidence type="ECO:0000313" key="3">
    <source>
        <dbReference type="EMBL" id="KAB1159383.1"/>
    </source>
</evidence>
<sequence length="274" mass="31423">MKTPENQLNLRACHPNFQDFLDINESESERVRKNYTCFLDKKYGEAPLQTLDIFPSKVANSPILIFIHGGYWRGLDKKSYSFVAEPFVKNNFTVCVINYRLIPTVTMKTLIEDVSNATNWIIKEAHTYNGNPNKITLSGHSAGGHLALMIYLINENLRVNIKAICSLSGIFDLAPIKNSYLNETLKLSDNDVMDYSIINKDLSVIKCPVLLSVGLNETDLFIEESKKLYDKNKSKALIQYYGYEDLNHYQIVHKLGEEQNHLVNFIFEKNNLFI</sequence>
<keyword evidence="4" id="KW-1185">Reference proteome</keyword>
<dbReference type="InterPro" id="IPR050300">
    <property type="entry name" value="GDXG_lipolytic_enzyme"/>
</dbReference>
<dbReference type="PANTHER" id="PTHR48081:SF33">
    <property type="entry name" value="KYNURENINE FORMAMIDASE"/>
    <property type="match status" value="1"/>
</dbReference>
<protein>
    <submittedName>
        <fullName evidence="3">Alpha/beta hydrolase</fullName>
    </submittedName>
</protein>
<dbReference type="PANTHER" id="PTHR48081">
    <property type="entry name" value="AB HYDROLASE SUPERFAMILY PROTEIN C4A8.06C"/>
    <property type="match status" value="1"/>
</dbReference>
<dbReference type="EMBL" id="WAAU01000008">
    <property type="protein sequence ID" value="KAB1159383.1"/>
    <property type="molecule type" value="Genomic_DNA"/>
</dbReference>
<organism evidence="3 4">
    <name type="scientific">Tenacibaculum aiptasiae</name>
    <dbReference type="NCBI Taxonomy" id="426481"/>
    <lineage>
        <taxon>Bacteria</taxon>
        <taxon>Pseudomonadati</taxon>
        <taxon>Bacteroidota</taxon>
        <taxon>Flavobacteriia</taxon>
        <taxon>Flavobacteriales</taxon>
        <taxon>Flavobacteriaceae</taxon>
        <taxon>Tenacibaculum</taxon>
    </lineage>
</organism>
<evidence type="ECO:0000313" key="4">
    <source>
        <dbReference type="Proteomes" id="UP000467305"/>
    </source>
</evidence>
<comment type="caution">
    <text evidence="3">The sequence shown here is derived from an EMBL/GenBank/DDBJ whole genome shotgun (WGS) entry which is preliminary data.</text>
</comment>
<dbReference type="InterPro" id="IPR049492">
    <property type="entry name" value="BD-FAE-like_dom"/>
</dbReference>
<evidence type="ECO:0000259" key="2">
    <source>
        <dbReference type="Pfam" id="PF20434"/>
    </source>
</evidence>
<dbReference type="SUPFAM" id="SSF53474">
    <property type="entry name" value="alpha/beta-Hydrolases"/>
    <property type="match status" value="1"/>
</dbReference>
<dbReference type="Proteomes" id="UP000467305">
    <property type="component" value="Unassembled WGS sequence"/>
</dbReference>
<dbReference type="AlphaFoldDB" id="A0A7J5AQZ5"/>
<dbReference type="RefSeq" id="WP_150898602.1">
    <property type="nucleotide sequence ID" value="NZ_WAAU01000008.1"/>
</dbReference>
<reference evidence="3 4" key="1">
    <citation type="submission" date="2019-09" db="EMBL/GenBank/DDBJ databases">
        <authorList>
            <person name="Cao W.R."/>
        </authorList>
    </citation>
    <scope>NUCLEOTIDE SEQUENCE [LARGE SCALE GENOMIC DNA]</scope>
    <source>
        <strain evidence="4">a4</strain>
    </source>
</reference>
<dbReference type="InterPro" id="IPR029058">
    <property type="entry name" value="AB_hydrolase_fold"/>
</dbReference>
<dbReference type="Pfam" id="PF20434">
    <property type="entry name" value="BD-FAE"/>
    <property type="match status" value="1"/>
</dbReference>
<keyword evidence="1 3" id="KW-0378">Hydrolase</keyword>